<evidence type="ECO:0000313" key="3">
    <source>
        <dbReference type="EMBL" id="MFI2490265.1"/>
    </source>
</evidence>
<proteinExistence type="predicted"/>
<dbReference type="PROSITE" id="PS51898">
    <property type="entry name" value="TYR_RECOMBINASE"/>
    <property type="match status" value="1"/>
</dbReference>
<dbReference type="Gene3D" id="1.10.443.10">
    <property type="entry name" value="Intergrase catalytic core"/>
    <property type="match status" value="1"/>
</dbReference>
<feature type="domain" description="Tyr recombinase" evidence="2">
    <location>
        <begin position="1"/>
        <end position="173"/>
    </location>
</feature>
<name>A0ABW7XTG7_9MICO</name>
<dbReference type="InterPro" id="IPR013762">
    <property type="entry name" value="Integrase-like_cat_sf"/>
</dbReference>
<evidence type="ECO:0000259" key="2">
    <source>
        <dbReference type="PROSITE" id="PS51898"/>
    </source>
</evidence>
<reference evidence="3 4" key="1">
    <citation type="submission" date="2024-10" db="EMBL/GenBank/DDBJ databases">
        <title>The Natural Products Discovery Center: Release of the First 8490 Sequenced Strains for Exploring Actinobacteria Biosynthetic Diversity.</title>
        <authorList>
            <person name="Kalkreuter E."/>
            <person name="Kautsar S.A."/>
            <person name="Yang D."/>
            <person name="Bader C.D."/>
            <person name="Teijaro C.N."/>
            <person name="Fluegel L."/>
            <person name="Davis C.M."/>
            <person name="Simpson J.R."/>
            <person name="Lauterbach L."/>
            <person name="Steele A.D."/>
            <person name="Gui C."/>
            <person name="Meng S."/>
            <person name="Li G."/>
            <person name="Viehrig K."/>
            <person name="Ye F."/>
            <person name="Su P."/>
            <person name="Kiefer A.F."/>
            <person name="Nichols A."/>
            <person name="Cepeda A.J."/>
            <person name="Yan W."/>
            <person name="Fan B."/>
            <person name="Jiang Y."/>
            <person name="Adhikari A."/>
            <person name="Zheng C.-J."/>
            <person name="Schuster L."/>
            <person name="Cowan T.M."/>
            <person name="Smanski M.J."/>
            <person name="Chevrette M.G."/>
            <person name="De Carvalho L.P.S."/>
            <person name="Shen B."/>
        </authorList>
    </citation>
    <scope>NUCLEOTIDE SEQUENCE [LARGE SCALE GENOMIC DNA]</scope>
    <source>
        <strain evidence="3 4">NPDC019481</strain>
    </source>
</reference>
<accession>A0ABW7XTG7</accession>
<dbReference type="Pfam" id="PF00589">
    <property type="entry name" value="Phage_integrase"/>
    <property type="match status" value="1"/>
</dbReference>
<keyword evidence="1" id="KW-0233">DNA recombination</keyword>
<gene>
    <name evidence="3" type="primary">xerC</name>
    <name evidence="3" type="ORF">ACH47X_25360</name>
</gene>
<dbReference type="PANTHER" id="PTHR30349:SF64">
    <property type="entry name" value="PROPHAGE INTEGRASE INTD-RELATED"/>
    <property type="match status" value="1"/>
</dbReference>
<evidence type="ECO:0000256" key="1">
    <source>
        <dbReference type="ARBA" id="ARBA00023172"/>
    </source>
</evidence>
<evidence type="ECO:0000313" key="4">
    <source>
        <dbReference type="Proteomes" id="UP001611580"/>
    </source>
</evidence>
<dbReference type="RefSeq" id="WP_397408136.1">
    <property type="nucleotide sequence ID" value="NZ_JBIRYI010000023.1"/>
</dbReference>
<dbReference type="InterPro" id="IPR050090">
    <property type="entry name" value="Tyrosine_recombinase_XerCD"/>
</dbReference>
<dbReference type="Proteomes" id="UP001611580">
    <property type="component" value="Unassembled WGS sequence"/>
</dbReference>
<dbReference type="PANTHER" id="PTHR30349">
    <property type="entry name" value="PHAGE INTEGRASE-RELATED"/>
    <property type="match status" value="1"/>
</dbReference>
<keyword evidence="4" id="KW-1185">Reference proteome</keyword>
<organism evidence="3 4">
    <name type="scientific">Promicromonospora kroppenstedtii</name>
    <dbReference type="NCBI Taxonomy" id="440482"/>
    <lineage>
        <taxon>Bacteria</taxon>
        <taxon>Bacillati</taxon>
        <taxon>Actinomycetota</taxon>
        <taxon>Actinomycetes</taxon>
        <taxon>Micrococcales</taxon>
        <taxon>Promicromonosporaceae</taxon>
        <taxon>Promicromonospora</taxon>
    </lineage>
</organism>
<dbReference type="InterPro" id="IPR002104">
    <property type="entry name" value="Integrase_catalytic"/>
</dbReference>
<dbReference type="EMBL" id="JBIRYI010000023">
    <property type="protein sequence ID" value="MFI2490265.1"/>
    <property type="molecule type" value="Genomic_DNA"/>
</dbReference>
<dbReference type="InterPro" id="IPR011010">
    <property type="entry name" value="DNA_brk_join_enz"/>
</dbReference>
<dbReference type="SUPFAM" id="SSF56349">
    <property type="entry name" value="DNA breaking-rejoining enzymes"/>
    <property type="match status" value="1"/>
</dbReference>
<comment type="caution">
    <text evidence="3">The sequence shown here is derived from an EMBL/GenBank/DDBJ whole genome shotgun (WGS) entry which is preliminary data.</text>
</comment>
<sequence length="194" mass="20971">MIGTGLRIGECLALRQTDLDLDAEVPTLTVTGTVVRVEETTPAGVVKGRLARQSKPKSDTSRRTITLPDFVVTALREAIGLGFDGGPDKLVFPSTEGTPRSPGRVREQLRQAREGTGITVTPHDFRRTIATRVANETTIANATALLGHADEGTTVRHYVRRTHIAPDLRTVIDQLITQTSVDELSTSAGRPQPQ</sequence>
<protein>
    <submittedName>
        <fullName evidence="3">Tyrosine recombinase XerC</fullName>
    </submittedName>
</protein>